<dbReference type="InterPro" id="IPR011761">
    <property type="entry name" value="ATP-grasp"/>
</dbReference>
<dbReference type="OrthoDB" id="9807240at2"/>
<dbReference type="HOGENOM" id="CLU_027420_3_0_0"/>
<dbReference type="InterPro" id="IPR011054">
    <property type="entry name" value="Rudment_hybrid_motif"/>
</dbReference>
<dbReference type="Pfam" id="PF02843">
    <property type="entry name" value="GARS_C"/>
    <property type="match status" value="1"/>
</dbReference>
<dbReference type="SUPFAM" id="SSF56059">
    <property type="entry name" value="Glutathione synthetase ATP-binding domain-like"/>
    <property type="match status" value="1"/>
</dbReference>
<dbReference type="Pfam" id="PF01071">
    <property type="entry name" value="GARS_A"/>
    <property type="match status" value="1"/>
</dbReference>
<dbReference type="PROSITE" id="PS50975">
    <property type="entry name" value="ATP_GRASP"/>
    <property type="match status" value="1"/>
</dbReference>
<dbReference type="PANTHER" id="PTHR43472">
    <property type="entry name" value="PHOSPHORIBOSYLAMINE--GLYCINE LIGASE"/>
    <property type="match status" value="1"/>
</dbReference>
<dbReference type="InterPro" id="IPR020562">
    <property type="entry name" value="PRibGlycinamide_synth_N"/>
</dbReference>
<dbReference type="GO" id="GO:0046872">
    <property type="term" value="F:metal ion binding"/>
    <property type="evidence" value="ECO:0007669"/>
    <property type="project" value="InterPro"/>
</dbReference>
<keyword evidence="4 13" id="KW-0436">Ligase</keyword>
<name>A7NGT4_ROSCS</name>
<dbReference type="GO" id="GO:0006189">
    <property type="term" value="P:'de novo' IMP biosynthetic process"/>
    <property type="evidence" value="ECO:0007669"/>
    <property type="project" value="UniProtKB-UniPathway"/>
</dbReference>
<dbReference type="STRING" id="383372.Rcas_0551"/>
<dbReference type="InterPro" id="IPR016185">
    <property type="entry name" value="PreATP-grasp_dom_sf"/>
</dbReference>
<reference evidence="13 14" key="1">
    <citation type="submission" date="2007-08" db="EMBL/GenBank/DDBJ databases">
        <title>Complete sequence of Roseiflexus castenholzii DSM 13941.</title>
        <authorList>
            <consortium name="US DOE Joint Genome Institute"/>
            <person name="Copeland A."/>
            <person name="Lucas S."/>
            <person name="Lapidus A."/>
            <person name="Barry K."/>
            <person name="Glavina del Rio T."/>
            <person name="Dalin E."/>
            <person name="Tice H."/>
            <person name="Pitluck S."/>
            <person name="Thompson L.S."/>
            <person name="Brettin T."/>
            <person name="Bruce D."/>
            <person name="Detter J.C."/>
            <person name="Han C."/>
            <person name="Tapia R."/>
            <person name="Schmutz J."/>
            <person name="Larimer F."/>
            <person name="Land M."/>
            <person name="Hauser L."/>
            <person name="Kyrpides N."/>
            <person name="Mikhailova N."/>
            <person name="Bryant D.A."/>
            <person name="Hanada S."/>
            <person name="Tsukatani Y."/>
            <person name="Richardson P."/>
        </authorList>
    </citation>
    <scope>NUCLEOTIDE SEQUENCE [LARGE SCALE GENOMIC DNA]</scope>
    <source>
        <strain evidence="14">DSM 13941 / HLO8</strain>
    </source>
</reference>
<evidence type="ECO:0000256" key="1">
    <source>
        <dbReference type="ARBA" id="ARBA00001936"/>
    </source>
</evidence>
<comment type="similarity">
    <text evidence="8">Belongs to the GARS family.</text>
</comment>
<dbReference type="EC" id="6.3.4.13" evidence="3"/>
<evidence type="ECO:0000256" key="11">
    <source>
        <dbReference type="PROSITE-ProRule" id="PRU00409"/>
    </source>
</evidence>
<dbReference type="SUPFAM" id="SSF51246">
    <property type="entry name" value="Rudiment single hybrid motif"/>
    <property type="match status" value="1"/>
</dbReference>
<comment type="cofactor">
    <cofactor evidence="1">
        <name>Mn(2+)</name>
        <dbReference type="ChEBI" id="CHEBI:29035"/>
    </cofactor>
</comment>
<dbReference type="SUPFAM" id="SSF52440">
    <property type="entry name" value="PreATP-grasp domain"/>
    <property type="match status" value="1"/>
</dbReference>
<dbReference type="Proteomes" id="UP000000263">
    <property type="component" value="Chromosome"/>
</dbReference>
<protein>
    <recommendedName>
        <fullName evidence="3">phosphoribosylamine--glycine ligase</fullName>
        <ecNumber evidence="3">6.3.4.13</ecNumber>
    </recommendedName>
    <alternativeName>
        <fullName evidence="9">Glycinamide ribonucleotide synthetase</fullName>
    </alternativeName>
    <alternativeName>
        <fullName evidence="10">Phosphoribosylglycinamide synthetase</fullName>
    </alternativeName>
</protein>
<accession>A7NGT4</accession>
<dbReference type="InterPro" id="IPR020560">
    <property type="entry name" value="PRibGlycinamide_synth_C-dom"/>
</dbReference>
<dbReference type="GO" id="GO:0004637">
    <property type="term" value="F:phosphoribosylamine-glycine ligase activity"/>
    <property type="evidence" value="ECO:0007669"/>
    <property type="project" value="UniProtKB-EC"/>
</dbReference>
<dbReference type="Gene3D" id="3.30.470.20">
    <property type="entry name" value="ATP-grasp fold, B domain"/>
    <property type="match status" value="1"/>
</dbReference>
<dbReference type="UniPathway" id="UPA00074">
    <property type="reaction ID" value="UER00125"/>
</dbReference>
<dbReference type="GO" id="GO:0005524">
    <property type="term" value="F:ATP binding"/>
    <property type="evidence" value="ECO:0007669"/>
    <property type="project" value="UniProtKB-UniRule"/>
</dbReference>
<organism evidence="13 14">
    <name type="scientific">Roseiflexus castenholzii (strain DSM 13941 / HLO8)</name>
    <dbReference type="NCBI Taxonomy" id="383372"/>
    <lineage>
        <taxon>Bacteria</taxon>
        <taxon>Bacillati</taxon>
        <taxon>Chloroflexota</taxon>
        <taxon>Chloroflexia</taxon>
        <taxon>Chloroflexales</taxon>
        <taxon>Roseiflexineae</taxon>
        <taxon>Roseiflexaceae</taxon>
        <taxon>Roseiflexus</taxon>
    </lineage>
</organism>
<dbReference type="PANTHER" id="PTHR43472:SF1">
    <property type="entry name" value="PHOSPHORIBOSYLAMINE--GLYCINE LIGASE, CHLOROPLASTIC"/>
    <property type="match status" value="1"/>
</dbReference>
<keyword evidence="5 11" id="KW-0547">Nucleotide-binding</keyword>
<dbReference type="Pfam" id="PF02844">
    <property type="entry name" value="GARS_N"/>
    <property type="match status" value="1"/>
</dbReference>
<evidence type="ECO:0000256" key="6">
    <source>
        <dbReference type="ARBA" id="ARBA00022755"/>
    </source>
</evidence>
<sequence>MKILLLGDDGRAHALAWKLINSPRSPEVICAPGNGGTAPFAPSVTLDVADVAGLSRWTFEEQIDLVIPATSAPLHAGLVDEVLSLHIGVWGASRRAAALERSRCLAKEFMIRHGIPTAPGRPFIDLAMAERYLATLTLPVMIKTDHPSGGEEIFDDRYAALEGLRRLFAARSLDGGEGVVIEAVLRGPRVALSALTDGRTVVPLLATRLYDRVEEGDRGAQARGVGAHTGNSAFAQRLTRYLHEKFILPFVAGLEKEGLPCWGLIGVDCIITTEGPRATALRFSFREGEAQVVLPRLEDDLIPWLEASITRRLHELPPPTWSATASVGLGLMARGYPNFFPTGGQIRGLEEIDPGVMLFHSATTNPAATAPYASRLASNRSRSADALSSMIGGLLGMGGAPQSWGGLRTTGGLVATVVAQGVSLPGARGRALVNADRVQFEGRTYRSDIGERDFG</sequence>
<dbReference type="Gene3D" id="3.90.600.10">
    <property type="entry name" value="Phosphoribosylglycinamide synthetase, C-terminal domain"/>
    <property type="match status" value="1"/>
</dbReference>
<dbReference type="SMART" id="SM01209">
    <property type="entry name" value="GARS_A"/>
    <property type="match status" value="1"/>
</dbReference>
<dbReference type="eggNOG" id="COG0151">
    <property type="taxonomic scope" value="Bacteria"/>
</dbReference>
<evidence type="ECO:0000256" key="9">
    <source>
        <dbReference type="ARBA" id="ARBA00042242"/>
    </source>
</evidence>
<dbReference type="EMBL" id="CP000804">
    <property type="protein sequence ID" value="ABU56681.1"/>
    <property type="molecule type" value="Genomic_DNA"/>
</dbReference>
<keyword evidence="14" id="KW-1185">Reference proteome</keyword>
<dbReference type="AlphaFoldDB" id="A7NGT4"/>
<dbReference type="InterPro" id="IPR020561">
    <property type="entry name" value="PRibGlycinamid_synth_ATP-grasp"/>
</dbReference>
<proteinExistence type="inferred from homology"/>
<evidence type="ECO:0000256" key="5">
    <source>
        <dbReference type="ARBA" id="ARBA00022741"/>
    </source>
</evidence>
<evidence type="ECO:0000313" key="14">
    <source>
        <dbReference type="Proteomes" id="UP000000263"/>
    </source>
</evidence>
<dbReference type="SMART" id="SM01210">
    <property type="entry name" value="GARS_C"/>
    <property type="match status" value="1"/>
</dbReference>
<keyword evidence="6" id="KW-0658">Purine biosynthesis</keyword>
<feature type="domain" description="ATP-grasp" evidence="12">
    <location>
        <begin position="107"/>
        <end position="310"/>
    </location>
</feature>
<evidence type="ECO:0000313" key="13">
    <source>
        <dbReference type="EMBL" id="ABU56681.1"/>
    </source>
</evidence>
<keyword evidence="7 11" id="KW-0067">ATP-binding</keyword>
<dbReference type="Gene3D" id="3.40.50.20">
    <property type="match status" value="1"/>
</dbReference>
<evidence type="ECO:0000256" key="3">
    <source>
        <dbReference type="ARBA" id="ARBA00013255"/>
    </source>
</evidence>
<dbReference type="GO" id="GO:0009113">
    <property type="term" value="P:purine nucleobase biosynthetic process"/>
    <property type="evidence" value="ECO:0007669"/>
    <property type="project" value="InterPro"/>
</dbReference>
<evidence type="ECO:0000256" key="4">
    <source>
        <dbReference type="ARBA" id="ARBA00022598"/>
    </source>
</evidence>
<evidence type="ECO:0000256" key="2">
    <source>
        <dbReference type="ARBA" id="ARBA00005174"/>
    </source>
</evidence>
<evidence type="ECO:0000259" key="12">
    <source>
        <dbReference type="PROSITE" id="PS50975"/>
    </source>
</evidence>
<dbReference type="InterPro" id="IPR000115">
    <property type="entry name" value="PRibGlycinamide_synth"/>
</dbReference>
<dbReference type="KEGG" id="rca:Rcas_0551"/>
<comment type="pathway">
    <text evidence="2">Purine metabolism; IMP biosynthesis via de novo pathway; N(1)-(5-phospho-D-ribosyl)glycinamide from 5-phospho-alpha-D-ribose 1-diphosphate: step 2/2.</text>
</comment>
<evidence type="ECO:0000256" key="7">
    <source>
        <dbReference type="ARBA" id="ARBA00022840"/>
    </source>
</evidence>
<evidence type="ECO:0000256" key="10">
    <source>
        <dbReference type="ARBA" id="ARBA00042864"/>
    </source>
</evidence>
<gene>
    <name evidence="13" type="ordered locus">Rcas_0551</name>
</gene>
<dbReference type="InterPro" id="IPR037123">
    <property type="entry name" value="PRibGlycinamide_synth_C_sf"/>
</dbReference>
<evidence type="ECO:0000256" key="8">
    <source>
        <dbReference type="ARBA" id="ARBA00038345"/>
    </source>
</evidence>